<dbReference type="GeneID" id="28827866"/>
<dbReference type="InParanoid" id="A0A194XRE1"/>
<keyword evidence="3" id="KW-1185">Reference proteome</keyword>
<dbReference type="OrthoDB" id="3519533at2759"/>
<feature type="compositionally biased region" description="Polar residues" evidence="1">
    <location>
        <begin position="27"/>
        <end position="44"/>
    </location>
</feature>
<reference evidence="2 3" key="1">
    <citation type="submission" date="2015-10" db="EMBL/GenBank/DDBJ databases">
        <title>Full genome of DAOMC 229536 Phialocephala scopiformis, a fungal endophyte of spruce producing the potent anti-insectan compound rugulosin.</title>
        <authorList>
            <consortium name="DOE Joint Genome Institute"/>
            <person name="Walker A.K."/>
            <person name="Frasz S.L."/>
            <person name="Seifert K.A."/>
            <person name="Miller J.D."/>
            <person name="Mondo S.J."/>
            <person name="Labutti K."/>
            <person name="Lipzen A."/>
            <person name="Dockter R."/>
            <person name="Kennedy M."/>
            <person name="Grigoriev I.V."/>
            <person name="Spatafora J.W."/>
        </authorList>
    </citation>
    <scope>NUCLEOTIDE SEQUENCE [LARGE SCALE GENOMIC DNA]</scope>
    <source>
        <strain evidence="2 3">CBS 120377</strain>
    </source>
</reference>
<dbReference type="AlphaFoldDB" id="A0A194XRE1"/>
<dbReference type="STRING" id="149040.A0A194XRE1"/>
<evidence type="ECO:0000313" key="3">
    <source>
        <dbReference type="Proteomes" id="UP000070700"/>
    </source>
</evidence>
<dbReference type="RefSeq" id="XP_018077210.1">
    <property type="nucleotide sequence ID" value="XM_018218140.1"/>
</dbReference>
<dbReference type="Proteomes" id="UP000070700">
    <property type="component" value="Unassembled WGS sequence"/>
</dbReference>
<accession>A0A194XRE1</accession>
<name>A0A194XRE1_MOLSC</name>
<dbReference type="KEGG" id="psco:LY89DRAFT_714561"/>
<gene>
    <name evidence="2" type="ORF">LY89DRAFT_714561</name>
</gene>
<evidence type="ECO:0000313" key="2">
    <source>
        <dbReference type="EMBL" id="KUJ22855.1"/>
    </source>
</evidence>
<evidence type="ECO:0000256" key="1">
    <source>
        <dbReference type="SAM" id="MobiDB-lite"/>
    </source>
</evidence>
<proteinExistence type="predicted"/>
<organism evidence="2 3">
    <name type="scientific">Mollisia scopiformis</name>
    <name type="common">Conifer needle endophyte fungus</name>
    <name type="synonym">Phialocephala scopiformis</name>
    <dbReference type="NCBI Taxonomy" id="149040"/>
    <lineage>
        <taxon>Eukaryota</taxon>
        <taxon>Fungi</taxon>
        <taxon>Dikarya</taxon>
        <taxon>Ascomycota</taxon>
        <taxon>Pezizomycotina</taxon>
        <taxon>Leotiomycetes</taxon>
        <taxon>Helotiales</taxon>
        <taxon>Mollisiaceae</taxon>
        <taxon>Mollisia</taxon>
    </lineage>
</organism>
<feature type="region of interest" description="Disordered" evidence="1">
    <location>
        <begin position="27"/>
        <end position="138"/>
    </location>
</feature>
<feature type="compositionally biased region" description="Low complexity" evidence="1">
    <location>
        <begin position="98"/>
        <end position="107"/>
    </location>
</feature>
<protein>
    <submittedName>
        <fullName evidence="2">Uncharacterized protein</fullName>
    </submittedName>
</protein>
<dbReference type="EMBL" id="KQ947406">
    <property type="protein sequence ID" value="KUJ22855.1"/>
    <property type="molecule type" value="Genomic_DNA"/>
</dbReference>
<sequence>MAEGLQIAQVIADLQTLQNADPTAATNLLSASKNPRPSLSTTASSRRKSSNAIPRAGTFTDAPQQARFDKLGRRIVVPRSSAGNGTGTPPPPLSRSASSFGRLNGNGNNNGFGSLGGSLSASRSGSGVGTPVEGTPDEDMKRAKTLLELFEMRGKFKQMGDTGLTRAKQRVDNVVEKYAKMELEEREKAAKARHLDA</sequence>